<dbReference type="InterPro" id="IPR019734">
    <property type="entry name" value="TPR_rpt"/>
</dbReference>
<comment type="pathway">
    <text evidence="1">Protein modification; protein glycosylation.</text>
</comment>
<dbReference type="UniPathway" id="UPA00378"/>
<evidence type="ECO:0000256" key="2">
    <source>
        <dbReference type="ARBA" id="ARBA00005386"/>
    </source>
</evidence>
<dbReference type="SMART" id="SM00028">
    <property type="entry name" value="TPR"/>
    <property type="match status" value="1"/>
</dbReference>
<keyword evidence="7" id="KW-0802">TPR repeat</keyword>
<dbReference type="EC" id="2.4.1.255" evidence="3"/>
<evidence type="ECO:0000256" key="1">
    <source>
        <dbReference type="ARBA" id="ARBA00004922"/>
    </source>
</evidence>
<dbReference type="EMBL" id="UINC01097025">
    <property type="protein sequence ID" value="SVC54388.1"/>
    <property type="molecule type" value="Genomic_DNA"/>
</dbReference>
<evidence type="ECO:0000256" key="3">
    <source>
        <dbReference type="ARBA" id="ARBA00011970"/>
    </source>
</evidence>
<dbReference type="InterPro" id="IPR011990">
    <property type="entry name" value="TPR-like_helical_dom_sf"/>
</dbReference>
<dbReference type="Gene3D" id="3.40.50.11380">
    <property type="match status" value="1"/>
</dbReference>
<dbReference type="PANTHER" id="PTHR44835">
    <property type="entry name" value="UDP-N-ACETYLGLUCOSAMINE--PEPTIDE N-ACETYLGLUCOSAMINYLTRANSFERASE SPINDLY-RELATED"/>
    <property type="match status" value="1"/>
</dbReference>
<dbReference type="Pfam" id="PF13844">
    <property type="entry name" value="Glyco_transf_41"/>
    <property type="match status" value="2"/>
</dbReference>
<dbReference type="Gene3D" id="1.25.40.10">
    <property type="entry name" value="Tetratricopeptide repeat domain"/>
    <property type="match status" value="1"/>
</dbReference>
<dbReference type="SUPFAM" id="SSF48452">
    <property type="entry name" value="TPR-like"/>
    <property type="match status" value="1"/>
</dbReference>
<dbReference type="GO" id="GO:0097363">
    <property type="term" value="F:protein O-acetylglucosaminyltransferase activity"/>
    <property type="evidence" value="ECO:0007669"/>
    <property type="project" value="UniProtKB-EC"/>
</dbReference>
<accession>A0A382N1C5</accession>
<evidence type="ECO:0000313" key="9">
    <source>
        <dbReference type="EMBL" id="SVC54388.1"/>
    </source>
</evidence>
<dbReference type="Pfam" id="PF00515">
    <property type="entry name" value="TPR_1"/>
    <property type="match status" value="1"/>
</dbReference>
<keyword evidence="6" id="KW-0677">Repeat</keyword>
<evidence type="ECO:0000256" key="4">
    <source>
        <dbReference type="ARBA" id="ARBA00022676"/>
    </source>
</evidence>
<evidence type="ECO:0000256" key="5">
    <source>
        <dbReference type="ARBA" id="ARBA00022679"/>
    </source>
</evidence>
<proteinExistence type="inferred from homology"/>
<feature type="domain" description="O-GlcNAc transferase C-terminal" evidence="8">
    <location>
        <begin position="78"/>
        <end position="237"/>
    </location>
</feature>
<dbReference type="AlphaFoldDB" id="A0A382N1C5"/>
<dbReference type="Gene3D" id="3.40.50.2000">
    <property type="entry name" value="Glycogen Phosphorylase B"/>
    <property type="match status" value="1"/>
</dbReference>
<dbReference type="PROSITE" id="PS50005">
    <property type="entry name" value="TPR"/>
    <property type="match status" value="1"/>
</dbReference>
<dbReference type="InterPro" id="IPR051939">
    <property type="entry name" value="Glycosyltr_41/O-GlcNAc_trsf"/>
</dbReference>
<organism evidence="9">
    <name type="scientific">marine metagenome</name>
    <dbReference type="NCBI Taxonomy" id="408172"/>
    <lineage>
        <taxon>unclassified sequences</taxon>
        <taxon>metagenomes</taxon>
        <taxon>ecological metagenomes</taxon>
    </lineage>
</organism>
<sequence>QLKPDHAVVYVNRGVALQDLGQLEEALKGYEKAIQLKPDYTEAYSNLLMCLNYTPDLNVIDHIATARKFGKIVTEKAKPHFPDYQCLPRPEKLRVGLVSGDLRSHPVSYFLESVLSSMDPSKIELIAYPTTPAVDDLTERIKPSFSMWKPIYGQTDEAAANMIYADGVHILLDLSGHTADNRLPMFGYKPSPVQVSWLGYFATTGLNEMDYLIGDPYVTPPKDDGHFTEKVWRLPETRWCFTPPDVDVAIAKPPALKQGYVTFGCFNNAEKVNDEVVALWAKVLEAIPNSCLLLKAPQFRDQMVRESIIQRFATQGINSKRINLEGPEDRQKYFTAYNKIDITLDPFPFTGGTTSIDSLWMGVPLVTLAGDSLIS</sequence>
<name>A0A382N1C5_9ZZZZ</name>
<reference evidence="9" key="1">
    <citation type="submission" date="2018-05" db="EMBL/GenBank/DDBJ databases">
        <authorList>
            <person name="Lanie J.A."/>
            <person name="Ng W.-L."/>
            <person name="Kazmierczak K.M."/>
            <person name="Andrzejewski T.M."/>
            <person name="Davidsen T.M."/>
            <person name="Wayne K.J."/>
            <person name="Tettelin H."/>
            <person name="Glass J.I."/>
            <person name="Rusch D."/>
            <person name="Podicherti R."/>
            <person name="Tsui H.-C.T."/>
            <person name="Winkler M.E."/>
        </authorList>
    </citation>
    <scope>NUCLEOTIDE SEQUENCE</scope>
</reference>
<feature type="non-terminal residue" evidence="9">
    <location>
        <position position="1"/>
    </location>
</feature>
<evidence type="ECO:0000256" key="6">
    <source>
        <dbReference type="ARBA" id="ARBA00022737"/>
    </source>
</evidence>
<feature type="non-terminal residue" evidence="9">
    <location>
        <position position="375"/>
    </location>
</feature>
<feature type="domain" description="O-GlcNAc transferase C-terminal" evidence="8">
    <location>
        <begin position="256"/>
        <end position="375"/>
    </location>
</feature>
<keyword evidence="5" id="KW-0808">Transferase</keyword>
<gene>
    <name evidence="9" type="ORF">METZ01_LOCUS307242</name>
</gene>
<dbReference type="InterPro" id="IPR029489">
    <property type="entry name" value="OGT/SEC/SPY_C"/>
</dbReference>
<dbReference type="PROSITE" id="PS50293">
    <property type="entry name" value="TPR_REGION"/>
    <property type="match status" value="1"/>
</dbReference>
<keyword evidence="4" id="KW-0328">Glycosyltransferase</keyword>
<evidence type="ECO:0000259" key="8">
    <source>
        <dbReference type="Pfam" id="PF13844"/>
    </source>
</evidence>
<comment type="similarity">
    <text evidence="2">Belongs to the glycosyltransferase 41 family. O-GlcNAc transferase subfamily.</text>
</comment>
<protein>
    <recommendedName>
        <fullName evidence="3">protein O-GlcNAc transferase</fullName>
        <ecNumber evidence="3">2.4.1.255</ecNumber>
    </recommendedName>
</protein>
<dbReference type="PANTHER" id="PTHR44835:SF1">
    <property type="entry name" value="PROTEIN O-GLCNAC TRANSFERASE"/>
    <property type="match status" value="1"/>
</dbReference>
<evidence type="ECO:0000256" key="7">
    <source>
        <dbReference type="ARBA" id="ARBA00022803"/>
    </source>
</evidence>